<dbReference type="OrthoDB" id="9910509at2"/>
<evidence type="ECO:0000313" key="3">
    <source>
        <dbReference type="Proteomes" id="UP000185655"/>
    </source>
</evidence>
<reference evidence="2 3" key="2">
    <citation type="submission" date="2016-11" db="EMBL/GenBank/DDBJ databases">
        <authorList>
            <person name="Jaros S."/>
            <person name="Januszkiewicz K."/>
            <person name="Wedrychowicz H."/>
        </authorList>
    </citation>
    <scope>NUCLEOTIDE SEQUENCE [LARGE SCALE GENOMIC DNA]</scope>
    <source>
        <strain evidence="2 3">DSM 22330</strain>
    </source>
</reference>
<dbReference type="AlphaFoldDB" id="A0A1K2H917"/>
<evidence type="ECO:0000313" key="2">
    <source>
        <dbReference type="EMBL" id="SFZ73030.1"/>
    </source>
</evidence>
<evidence type="ECO:0000313" key="1">
    <source>
        <dbReference type="EMBL" id="PCS02026.1"/>
    </source>
</evidence>
<dbReference type="STRING" id="1122154.SAMN02746068_00729"/>
<accession>A0A1K2H917</accession>
<dbReference type="RefSeq" id="WP_031365324.1">
    <property type="nucleotide sequence ID" value="NZ_FPKS01000003.1"/>
</dbReference>
<organism evidence="2 3">
    <name type="scientific">Pseudolactococcus chungangensis CAU 28 = DSM 22330</name>
    <dbReference type="NCBI Taxonomy" id="1122154"/>
    <lineage>
        <taxon>Bacteria</taxon>
        <taxon>Bacillati</taxon>
        <taxon>Bacillota</taxon>
        <taxon>Bacilli</taxon>
        <taxon>Lactobacillales</taxon>
        <taxon>Streptococcaceae</taxon>
        <taxon>Pseudolactococcus</taxon>
    </lineage>
</organism>
<reference evidence="1 4" key="1">
    <citation type="submission" date="2014-12" db="EMBL/GenBank/DDBJ databases">
        <title>Draft genome sequences of 10 type strains of Lactococcus.</title>
        <authorList>
            <person name="Sun Z."/>
            <person name="Zhong Z."/>
            <person name="Liu W."/>
            <person name="Zhang W."/>
            <person name="Zhang H."/>
        </authorList>
    </citation>
    <scope>NUCLEOTIDE SEQUENCE [LARGE SCALE GENOMIC DNA]</scope>
    <source>
        <strain evidence="1 4">DSM 22330</strain>
    </source>
</reference>
<protein>
    <submittedName>
        <fullName evidence="2">Uncharacterized protein</fullName>
    </submittedName>
</protein>
<gene>
    <name evidence="1" type="ORF">RR45_GL000734</name>
    <name evidence="2" type="ORF">SAMN02746068_00729</name>
</gene>
<name>A0A1K2H917_9LACT</name>
<keyword evidence="4" id="KW-1185">Reference proteome</keyword>
<dbReference type="Proteomes" id="UP000185655">
    <property type="component" value="Unassembled WGS sequence"/>
</dbReference>
<evidence type="ECO:0000313" key="4">
    <source>
        <dbReference type="Proteomes" id="UP000218979"/>
    </source>
</evidence>
<dbReference type="EMBL" id="JXJT01000019">
    <property type="protein sequence ID" value="PCS02026.1"/>
    <property type="molecule type" value="Genomic_DNA"/>
</dbReference>
<dbReference type="EMBL" id="FPKS01000003">
    <property type="protein sequence ID" value="SFZ73030.1"/>
    <property type="molecule type" value="Genomic_DNA"/>
</dbReference>
<dbReference type="Proteomes" id="UP000218979">
    <property type="component" value="Unassembled WGS sequence"/>
</dbReference>
<sequence length="93" mass="10413">MSKQSIFTSKKFQAEVKSANVTDGGLALKLIVPRTEMINIIPSLSECIGSVVDFEFIIPQGDMLNVTEWKSPNQTELELDPQINKTKDQQDED</sequence>
<proteinExistence type="predicted"/>